<dbReference type="OrthoDB" id="3865969at2759"/>
<comment type="caution">
    <text evidence="2">The sequence shown here is derived from an EMBL/GenBank/DDBJ whole genome shotgun (WGS) entry which is preliminary data.</text>
</comment>
<accession>A0A9P8G7S2</accession>
<name>A0A9P8G7S2_AURME</name>
<sequence length="333" mass="38871">MWHLSIRNLRQYLDRKLDKQRRFNELQDSQWDNLKQGAQRIVRWVRDFAAGQREINIEHAHDIRELRKRCAHLGHCIDTGVEDREALEERIEALENLLGIENDEQESLSSTRDSASEQRLDRFTLLEEEHNRMKRQLEVQAHELEALKARVNTQRSGQSAQSYEVDEEFGRAESSKKKRKVASAPSSDRHDETDIPAYPTTVTSPGLWTHEYRLYIGSEHNLVRVGGSGPLMDAWVKQCNDWTRRDPSWQRYRPFETCLNSMLTMGYGKMEESPEEAGSFACSDCEHSQTFCGVFDHERDLLKLLPRRDALQSGDYHVTYLATFINPMQRSME</sequence>
<dbReference type="EMBL" id="JAHFYH010000130">
    <property type="protein sequence ID" value="KAH0211836.1"/>
    <property type="molecule type" value="Genomic_DNA"/>
</dbReference>
<evidence type="ECO:0000313" key="3">
    <source>
        <dbReference type="Proteomes" id="UP000767238"/>
    </source>
</evidence>
<organism evidence="2 3">
    <name type="scientific">Aureobasidium melanogenum</name>
    <name type="common">Aureobasidium pullulans var. melanogenum</name>
    <dbReference type="NCBI Taxonomy" id="46634"/>
    <lineage>
        <taxon>Eukaryota</taxon>
        <taxon>Fungi</taxon>
        <taxon>Dikarya</taxon>
        <taxon>Ascomycota</taxon>
        <taxon>Pezizomycotina</taxon>
        <taxon>Dothideomycetes</taxon>
        <taxon>Dothideomycetidae</taxon>
        <taxon>Dothideales</taxon>
        <taxon>Saccotheciaceae</taxon>
        <taxon>Aureobasidium</taxon>
    </lineage>
</organism>
<protein>
    <submittedName>
        <fullName evidence="2">Uncharacterized protein</fullName>
    </submittedName>
</protein>
<feature type="compositionally biased region" description="Polar residues" evidence="1">
    <location>
        <begin position="151"/>
        <end position="162"/>
    </location>
</feature>
<evidence type="ECO:0000313" key="2">
    <source>
        <dbReference type="EMBL" id="KAH0211836.1"/>
    </source>
</evidence>
<feature type="non-terminal residue" evidence="2">
    <location>
        <position position="1"/>
    </location>
</feature>
<reference evidence="2" key="2">
    <citation type="submission" date="2021-08" db="EMBL/GenBank/DDBJ databases">
        <authorList>
            <person name="Gostincar C."/>
            <person name="Sun X."/>
            <person name="Song Z."/>
            <person name="Gunde-Cimerman N."/>
        </authorList>
    </citation>
    <scope>NUCLEOTIDE SEQUENCE</scope>
    <source>
        <strain evidence="2">EXF-8016</strain>
    </source>
</reference>
<proteinExistence type="predicted"/>
<feature type="region of interest" description="Disordered" evidence="1">
    <location>
        <begin position="150"/>
        <end position="202"/>
    </location>
</feature>
<reference evidence="2" key="1">
    <citation type="journal article" date="2021" name="J Fungi (Basel)">
        <title>Virulence traits and population genomics of the black yeast Aureobasidium melanogenum.</title>
        <authorList>
            <person name="Cernosa A."/>
            <person name="Sun X."/>
            <person name="Gostincar C."/>
            <person name="Fang C."/>
            <person name="Gunde-Cimerman N."/>
            <person name="Song Z."/>
        </authorList>
    </citation>
    <scope>NUCLEOTIDE SEQUENCE</scope>
    <source>
        <strain evidence="2">EXF-8016</strain>
    </source>
</reference>
<evidence type="ECO:0000256" key="1">
    <source>
        <dbReference type="SAM" id="MobiDB-lite"/>
    </source>
</evidence>
<dbReference type="AlphaFoldDB" id="A0A9P8G7S2"/>
<gene>
    <name evidence="2" type="ORF">KCV03_g9581</name>
</gene>
<dbReference type="Proteomes" id="UP000767238">
    <property type="component" value="Unassembled WGS sequence"/>
</dbReference>